<keyword evidence="1" id="KW-0472">Membrane</keyword>
<dbReference type="EMBL" id="JBBPBN010000131">
    <property type="protein sequence ID" value="KAK8976469.1"/>
    <property type="molecule type" value="Genomic_DNA"/>
</dbReference>
<evidence type="ECO:0000256" key="1">
    <source>
        <dbReference type="SAM" id="Phobius"/>
    </source>
</evidence>
<feature type="chain" id="PRO_5046813726" evidence="2">
    <location>
        <begin position="18"/>
        <end position="198"/>
    </location>
</feature>
<evidence type="ECO:0000256" key="2">
    <source>
        <dbReference type="SAM" id="SignalP"/>
    </source>
</evidence>
<accession>A0ABR2NJZ6</accession>
<gene>
    <name evidence="3" type="ORF">V6N11_007812</name>
</gene>
<keyword evidence="2" id="KW-0732">Signal</keyword>
<reference evidence="3 4" key="1">
    <citation type="journal article" date="2024" name="G3 (Bethesda)">
        <title>Genome assembly of Hibiscus sabdariffa L. provides insights into metabolisms of medicinal natural products.</title>
        <authorList>
            <person name="Kim T."/>
        </authorList>
    </citation>
    <scope>NUCLEOTIDE SEQUENCE [LARGE SCALE GENOMIC DNA]</scope>
    <source>
        <strain evidence="3">TK-2024</strain>
        <tissue evidence="3">Old leaves</tissue>
    </source>
</reference>
<protein>
    <submittedName>
        <fullName evidence="3">Uncharacterized protein</fullName>
    </submittedName>
</protein>
<name>A0ABR2NJZ6_9ROSI</name>
<keyword evidence="4" id="KW-1185">Reference proteome</keyword>
<dbReference type="Proteomes" id="UP001396334">
    <property type="component" value="Unassembled WGS sequence"/>
</dbReference>
<evidence type="ECO:0000313" key="4">
    <source>
        <dbReference type="Proteomes" id="UP001396334"/>
    </source>
</evidence>
<sequence length="198" mass="22923">MWLLSLLWHMRWRYEAPKWSTACMVWSAQAWTRESPWIRRRPTDVGHGAVDRHGRIWWILTPVFNAGLLVLFLNSFIGQGFPVLDALVNAHGCFVCQGFHSLDSLLIWAPIRALDEILHHPIAEVFLCIVLPLWLDPHVFHFLRSLLPTEARSQTTLLSGKAFISGCRMSWFPYVFRTDVYDVKVCYVAWPLLHGPMA</sequence>
<proteinExistence type="predicted"/>
<feature type="signal peptide" evidence="2">
    <location>
        <begin position="1"/>
        <end position="17"/>
    </location>
</feature>
<organism evidence="3 4">
    <name type="scientific">Hibiscus sabdariffa</name>
    <name type="common">roselle</name>
    <dbReference type="NCBI Taxonomy" id="183260"/>
    <lineage>
        <taxon>Eukaryota</taxon>
        <taxon>Viridiplantae</taxon>
        <taxon>Streptophyta</taxon>
        <taxon>Embryophyta</taxon>
        <taxon>Tracheophyta</taxon>
        <taxon>Spermatophyta</taxon>
        <taxon>Magnoliopsida</taxon>
        <taxon>eudicotyledons</taxon>
        <taxon>Gunneridae</taxon>
        <taxon>Pentapetalae</taxon>
        <taxon>rosids</taxon>
        <taxon>malvids</taxon>
        <taxon>Malvales</taxon>
        <taxon>Malvaceae</taxon>
        <taxon>Malvoideae</taxon>
        <taxon>Hibiscus</taxon>
    </lineage>
</organism>
<keyword evidence="1" id="KW-0812">Transmembrane</keyword>
<evidence type="ECO:0000313" key="3">
    <source>
        <dbReference type="EMBL" id="KAK8976469.1"/>
    </source>
</evidence>
<comment type="caution">
    <text evidence="3">The sequence shown here is derived from an EMBL/GenBank/DDBJ whole genome shotgun (WGS) entry which is preliminary data.</text>
</comment>
<feature type="transmembrane region" description="Helical" evidence="1">
    <location>
        <begin position="56"/>
        <end position="76"/>
    </location>
</feature>
<keyword evidence="1" id="KW-1133">Transmembrane helix</keyword>